<protein>
    <recommendedName>
        <fullName evidence="8">Ammonium transporter</fullName>
    </recommendedName>
</protein>
<evidence type="ECO:0000256" key="4">
    <source>
        <dbReference type="ARBA" id="ARBA00022692"/>
    </source>
</evidence>
<organism evidence="12 13">
    <name type="scientific">Effrenium voratum</name>
    <dbReference type="NCBI Taxonomy" id="2562239"/>
    <lineage>
        <taxon>Eukaryota</taxon>
        <taxon>Sar</taxon>
        <taxon>Alveolata</taxon>
        <taxon>Dinophyceae</taxon>
        <taxon>Suessiales</taxon>
        <taxon>Symbiodiniaceae</taxon>
        <taxon>Effrenium</taxon>
    </lineage>
</organism>
<feature type="transmembrane region" description="Helical" evidence="8">
    <location>
        <begin position="393"/>
        <end position="414"/>
    </location>
</feature>
<keyword evidence="7 8" id="KW-0924">Ammonia transport</keyword>
<dbReference type="PANTHER" id="PTHR11730">
    <property type="entry name" value="AMMONIUM TRANSPORTER"/>
    <property type="match status" value="1"/>
</dbReference>
<dbReference type="SUPFAM" id="SSF111352">
    <property type="entry name" value="Ammonium transporter"/>
    <property type="match status" value="1"/>
</dbReference>
<gene>
    <name evidence="12" type="ORF">EVOR1521_LOCUS9217</name>
</gene>
<evidence type="ECO:0000313" key="13">
    <source>
        <dbReference type="Proteomes" id="UP001178507"/>
    </source>
</evidence>
<dbReference type="NCBIfam" id="TIGR00836">
    <property type="entry name" value="amt"/>
    <property type="match status" value="1"/>
</dbReference>
<keyword evidence="5 8" id="KW-1133">Transmembrane helix</keyword>
<feature type="transmembrane region" description="Helical" evidence="8">
    <location>
        <begin position="266"/>
        <end position="288"/>
    </location>
</feature>
<dbReference type="GO" id="GO:0005886">
    <property type="term" value="C:plasma membrane"/>
    <property type="evidence" value="ECO:0007669"/>
    <property type="project" value="UniProtKB-SubCell"/>
</dbReference>
<feature type="transmembrane region" description="Helical" evidence="8">
    <location>
        <begin position="68"/>
        <end position="88"/>
    </location>
</feature>
<accession>A0AA36MVP7</accession>
<evidence type="ECO:0000256" key="9">
    <source>
        <dbReference type="SAM" id="Coils"/>
    </source>
</evidence>
<keyword evidence="9" id="KW-0175">Coiled coil</keyword>
<comment type="caution">
    <text evidence="12">The sequence shown here is derived from an EMBL/GenBank/DDBJ whole genome shotgun (WGS) entry which is preliminary data.</text>
</comment>
<feature type="transmembrane region" description="Helical" evidence="8">
    <location>
        <begin position="169"/>
        <end position="188"/>
    </location>
</feature>
<feature type="transmembrane region" description="Helical" evidence="8">
    <location>
        <begin position="438"/>
        <end position="462"/>
    </location>
</feature>
<evidence type="ECO:0000256" key="6">
    <source>
        <dbReference type="ARBA" id="ARBA00023136"/>
    </source>
</evidence>
<feature type="transmembrane region" description="Helical" evidence="8">
    <location>
        <begin position="359"/>
        <end position="381"/>
    </location>
</feature>
<evidence type="ECO:0000256" key="10">
    <source>
        <dbReference type="SAM" id="SignalP"/>
    </source>
</evidence>
<feature type="chain" id="PRO_5041453648" description="Ammonium transporter" evidence="10">
    <location>
        <begin position="20"/>
        <end position="508"/>
    </location>
</feature>
<evidence type="ECO:0000256" key="7">
    <source>
        <dbReference type="ARBA" id="ARBA00023177"/>
    </source>
</evidence>
<dbReference type="EMBL" id="CAUJNA010000822">
    <property type="protein sequence ID" value="CAJ1381571.1"/>
    <property type="molecule type" value="Genomic_DNA"/>
</dbReference>
<feature type="domain" description="Ammonium transporter AmtB-like" evidence="11">
    <location>
        <begin position="68"/>
        <end position="490"/>
    </location>
</feature>
<evidence type="ECO:0000256" key="2">
    <source>
        <dbReference type="ARBA" id="ARBA00005887"/>
    </source>
</evidence>
<evidence type="ECO:0000313" key="12">
    <source>
        <dbReference type="EMBL" id="CAJ1381571.1"/>
    </source>
</evidence>
<dbReference type="InterPro" id="IPR001905">
    <property type="entry name" value="Ammonium_transpt"/>
</dbReference>
<feature type="transmembrane region" description="Helical" evidence="8">
    <location>
        <begin position="236"/>
        <end position="254"/>
    </location>
</feature>
<evidence type="ECO:0000259" key="11">
    <source>
        <dbReference type="Pfam" id="PF00909"/>
    </source>
</evidence>
<keyword evidence="6 8" id="KW-0472">Membrane</keyword>
<comment type="subcellular location">
    <subcellularLocation>
        <location evidence="8">Cell membrane</location>
        <topology evidence="8">Multi-pass membrane protein</topology>
    </subcellularLocation>
    <subcellularLocation>
        <location evidence="1">Membrane</location>
        <topology evidence="1">Multi-pass membrane protein</topology>
    </subcellularLocation>
</comment>
<dbReference type="InterPro" id="IPR024041">
    <property type="entry name" value="NH4_transpt_AmtB-like_dom"/>
</dbReference>
<proteinExistence type="inferred from homology"/>
<dbReference type="GO" id="GO:0097272">
    <property type="term" value="P:ammonium homeostasis"/>
    <property type="evidence" value="ECO:0007669"/>
    <property type="project" value="TreeGrafter"/>
</dbReference>
<dbReference type="Gene3D" id="1.10.3430.10">
    <property type="entry name" value="Ammonium transporter AmtB like domains"/>
    <property type="match status" value="1"/>
</dbReference>
<dbReference type="InterPro" id="IPR029020">
    <property type="entry name" value="Ammonium/urea_transptr"/>
</dbReference>
<dbReference type="AlphaFoldDB" id="A0AA36MVP7"/>
<keyword evidence="10" id="KW-0732">Signal</keyword>
<keyword evidence="4 8" id="KW-0812">Transmembrane</keyword>
<reference evidence="12" key="1">
    <citation type="submission" date="2023-08" db="EMBL/GenBank/DDBJ databases">
        <authorList>
            <person name="Chen Y."/>
            <person name="Shah S."/>
            <person name="Dougan E. K."/>
            <person name="Thang M."/>
            <person name="Chan C."/>
        </authorList>
    </citation>
    <scope>NUCLEOTIDE SEQUENCE</scope>
</reference>
<dbReference type="Proteomes" id="UP001178507">
    <property type="component" value="Unassembled WGS sequence"/>
</dbReference>
<feature type="signal peptide" evidence="10">
    <location>
        <begin position="1"/>
        <end position="19"/>
    </location>
</feature>
<feature type="transmembrane region" description="Helical" evidence="8">
    <location>
        <begin position="195"/>
        <end position="216"/>
    </location>
</feature>
<evidence type="ECO:0000256" key="5">
    <source>
        <dbReference type="ARBA" id="ARBA00022989"/>
    </source>
</evidence>
<evidence type="ECO:0000256" key="8">
    <source>
        <dbReference type="RuleBase" id="RU362002"/>
    </source>
</evidence>
<dbReference type="PANTHER" id="PTHR11730:SF6">
    <property type="entry name" value="AMMONIUM TRANSPORTER"/>
    <property type="match status" value="1"/>
</dbReference>
<keyword evidence="3 8" id="KW-0813">Transport</keyword>
<feature type="transmembrane region" description="Helical" evidence="8">
    <location>
        <begin position="100"/>
        <end position="123"/>
    </location>
</feature>
<dbReference type="GO" id="GO:0008519">
    <property type="term" value="F:ammonium channel activity"/>
    <property type="evidence" value="ECO:0007669"/>
    <property type="project" value="InterPro"/>
</dbReference>
<evidence type="ECO:0000256" key="1">
    <source>
        <dbReference type="ARBA" id="ARBA00004141"/>
    </source>
</evidence>
<feature type="transmembrane region" description="Helical" evidence="8">
    <location>
        <begin position="308"/>
        <end position="329"/>
    </location>
</feature>
<keyword evidence="13" id="KW-1185">Reference proteome</keyword>
<name>A0AA36MVP7_9DINO</name>
<evidence type="ECO:0000256" key="3">
    <source>
        <dbReference type="ARBA" id="ARBA00022448"/>
    </source>
</evidence>
<comment type="similarity">
    <text evidence="2 8">Belongs to the ammonia transporter channel (TC 1.A.11.2) family.</text>
</comment>
<feature type="transmembrane region" description="Helical" evidence="8">
    <location>
        <begin position="336"/>
        <end position="353"/>
    </location>
</feature>
<feature type="coiled-coil region" evidence="9">
    <location>
        <begin position="18"/>
        <end position="64"/>
    </location>
</feature>
<dbReference type="Pfam" id="PF00909">
    <property type="entry name" value="Ammonium_transp"/>
    <property type="match status" value="1"/>
</dbReference>
<sequence length="508" mass="53978">MRLLAVILLLDWAASDELAQLRLEVQQLRQRIEERQLQSADDINQQLLQKVEEAREQAASQSTALDTIWLLACGTLCMFMHVGFAMVESGSCRAKNASDVLIKNVLGLCVGSVAWWACGWALAFGTSYHGLVGTTGFVGEDLLVSGGNGGALTYAETCDEGCTSKLVHWFFQWAFCTTTASIVSGGVAERIKCSNFAVFTFLMSTAVYPVIVSWTWGGGWLSTLLEVGYTDFAGSGVVHLTGGTAALVGASILGPRGNRFLKPAGFEAHNLPLVVLGTLFLWAGWLAFNAGSSGALHDSDTAALTAQAVMNTVIAGAAGGMTTILIRLALIKKYDLTGLCNGVLAGCVSITAGCANMNAGAAFVTATLGACFYLATSHLLLRWQIDDPVDASPVHGACGLWGVLAAAIFDWGGLERYHGGNGWTCWGYSDCIVDAKSAALLVQLVAGVTIVAWAGTISFAFFRISACFGCLRVDERCEEEGIDATEFAQSTAYTLNERESPDSWRVLF</sequence>